<proteinExistence type="predicted"/>
<keyword evidence="3" id="KW-0732">Signal</keyword>
<keyword evidence="5" id="KW-1185">Reference proteome</keyword>
<dbReference type="EMBL" id="CP111025">
    <property type="protein sequence ID" value="WAR25974.1"/>
    <property type="molecule type" value="Genomic_DNA"/>
</dbReference>
<feature type="region of interest" description="Disordered" evidence="1">
    <location>
        <begin position="370"/>
        <end position="406"/>
    </location>
</feature>
<keyword evidence="2" id="KW-1133">Transmembrane helix</keyword>
<evidence type="ECO:0000256" key="1">
    <source>
        <dbReference type="SAM" id="MobiDB-lite"/>
    </source>
</evidence>
<feature type="region of interest" description="Disordered" evidence="1">
    <location>
        <begin position="255"/>
        <end position="301"/>
    </location>
</feature>
<reference evidence="4" key="1">
    <citation type="submission" date="2022-11" db="EMBL/GenBank/DDBJ databases">
        <title>Centuries of genome instability and evolution in soft-shell clam transmissible cancer (bioRxiv).</title>
        <authorList>
            <person name="Hart S.F.M."/>
            <person name="Yonemitsu M.A."/>
            <person name="Giersch R.M."/>
            <person name="Beal B.F."/>
            <person name="Arriagada G."/>
            <person name="Davis B.W."/>
            <person name="Ostrander E.A."/>
            <person name="Goff S.P."/>
            <person name="Metzger M.J."/>
        </authorList>
    </citation>
    <scope>NUCLEOTIDE SEQUENCE</scope>
    <source>
        <strain evidence="4">MELC-2E11</strain>
        <tissue evidence="4">Siphon/mantle</tissue>
    </source>
</reference>
<organism evidence="4 5">
    <name type="scientific">Mya arenaria</name>
    <name type="common">Soft-shell clam</name>
    <dbReference type="NCBI Taxonomy" id="6604"/>
    <lineage>
        <taxon>Eukaryota</taxon>
        <taxon>Metazoa</taxon>
        <taxon>Spiralia</taxon>
        <taxon>Lophotrochozoa</taxon>
        <taxon>Mollusca</taxon>
        <taxon>Bivalvia</taxon>
        <taxon>Autobranchia</taxon>
        <taxon>Heteroconchia</taxon>
        <taxon>Euheterodonta</taxon>
        <taxon>Imparidentia</taxon>
        <taxon>Neoheterodontei</taxon>
        <taxon>Myida</taxon>
        <taxon>Myoidea</taxon>
        <taxon>Myidae</taxon>
        <taxon>Mya</taxon>
    </lineage>
</organism>
<feature type="signal peptide" evidence="3">
    <location>
        <begin position="1"/>
        <end position="26"/>
    </location>
</feature>
<feature type="transmembrane region" description="Helical" evidence="2">
    <location>
        <begin position="154"/>
        <end position="177"/>
    </location>
</feature>
<evidence type="ECO:0000313" key="4">
    <source>
        <dbReference type="EMBL" id="WAR25974.1"/>
    </source>
</evidence>
<evidence type="ECO:0000256" key="2">
    <source>
        <dbReference type="SAM" id="Phobius"/>
    </source>
</evidence>
<feature type="compositionally biased region" description="Polar residues" evidence="1">
    <location>
        <begin position="273"/>
        <end position="289"/>
    </location>
</feature>
<keyword evidence="2" id="KW-0472">Membrane</keyword>
<gene>
    <name evidence="4" type="ORF">MAR_011678</name>
</gene>
<evidence type="ECO:0000313" key="5">
    <source>
        <dbReference type="Proteomes" id="UP001164746"/>
    </source>
</evidence>
<evidence type="ECO:0008006" key="6">
    <source>
        <dbReference type="Google" id="ProtNLM"/>
    </source>
</evidence>
<dbReference type="Proteomes" id="UP001164746">
    <property type="component" value="Chromosome 14"/>
</dbReference>
<evidence type="ECO:0000256" key="3">
    <source>
        <dbReference type="SAM" id="SignalP"/>
    </source>
</evidence>
<name>A0ABY7FXU1_MYAAR</name>
<accession>A0ABY7FXU1</accession>
<sequence>MSGNGSRVTMMHVPVLVLFLVSDILANDRTCNSNNIVTYWMDDDDIVVVSGKTSDEQSYKECNIKLGPATNSQKKMVRMKIQTYYNQDCGVFLSAQQSPAAFFDHEVKLMFNYSCSLRPGNDLTFYSDAGNNIKIKLQKTDNKHQVVQVTNIKVIIGVAVALFVVSLLAGGMIWYLCHRNRRWSRILKQSVPSSGRESPISARYSDFPLHEVHPSSSLHSQTCIVGSVTADGTCTVCNRQHDDFAHVIDIGPDGHVRGTHSRASNRQADTDTLADNQTSTPNLQGSRGQHFTHGSHPSNNHRREARLVRHPGDEYSDTHVAIATTNGSRGSGDIHDVGVDDDEMDISGNDLIPPSYDLSPPSYDEAVNMPMPDHDCSQGAGQAHGDTEIDPLYQNIDHSPRDSSNR</sequence>
<protein>
    <recommendedName>
        <fullName evidence="6">CUB domain-containing protein</fullName>
    </recommendedName>
</protein>
<feature type="chain" id="PRO_5046526385" description="CUB domain-containing protein" evidence="3">
    <location>
        <begin position="27"/>
        <end position="406"/>
    </location>
</feature>
<keyword evidence="2" id="KW-0812">Transmembrane</keyword>